<dbReference type="RefSeq" id="WP_125715229.1">
    <property type="nucleotide sequence ID" value="NZ_JBHTOP010000022.1"/>
</dbReference>
<gene>
    <name evidence="2" type="ORF">ACFQ5M_08040</name>
</gene>
<keyword evidence="3" id="KW-1185">Reference proteome</keyword>
<feature type="domain" description="DUF4422" evidence="1">
    <location>
        <begin position="4"/>
        <end position="221"/>
    </location>
</feature>
<organism evidence="2 3">
    <name type="scientific">Agrilactobacillus yilanensis</name>
    <dbReference type="NCBI Taxonomy" id="2485997"/>
    <lineage>
        <taxon>Bacteria</taxon>
        <taxon>Bacillati</taxon>
        <taxon>Bacillota</taxon>
        <taxon>Bacilli</taxon>
        <taxon>Lactobacillales</taxon>
        <taxon>Lactobacillaceae</taxon>
        <taxon>Agrilactobacillus</taxon>
    </lineage>
</organism>
<name>A0ABW4J6Q3_9LACO</name>
<dbReference type="InterPro" id="IPR025536">
    <property type="entry name" value="DUF4422"/>
</dbReference>
<sequence length="255" mass="29951">MEIKILTATHKLYPMPERAPYLPIFVGKALHPLLEVPYIGDDTGRNISVKNATYSELTAQYWAWQNLNTADAVGLVHYRRYFQGDQRHGAINQRLLTQDALETLFQTTAVIVPKRRHYYVETNRSHYIHAHHQTGLDLARLIISRDYPAYLRAFDWQMQQTSAHMFNMFVMKQSQFQAYSGWLFDILFKIEAQLDIATYTPYERRVYGFISELLLDVWLKTTQQKYTEIPFLCTESQHWLKKGPQFLARKLAANV</sequence>
<protein>
    <submittedName>
        <fullName evidence="2">DUF4422 domain-containing protein</fullName>
    </submittedName>
</protein>
<comment type="caution">
    <text evidence="2">The sequence shown here is derived from an EMBL/GenBank/DDBJ whole genome shotgun (WGS) entry which is preliminary data.</text>
</comment>
<evidence type="ECO:0000313" key="2">
    <source>
        <dbReference type="EMBL" id="MFD1672042.1"/>
    </source>
</evidence>
<dbReference type="Pfam" id="PF14393">
    <property type="entry name" value="DUF4422"/>
    <property type="match status" value="1"/>
</dbReference>
<accession>A0ABW4J6Q3</accession>
<evidence type="ECO:0000313" key="3">
    <source>
        <dbReference type="Proteomes" id="UP001597267"/>
    </source>
</evidence>
<dbReference type="EMBL" id="JBHTOP010000022">
    <property type="protein sequence ID" value="MFD1672042.1"/>
    <property type="molecule type" value="Genomic_DNA"/>
</dbReference>
<reference evidence="3" key="1">
    <citation type="journal article" date="2019" name="Int. J. Syst. Evol. Microbiol.">
        <title>The Global Catalogue of Microorganisms (GCM) 10K type strain sequencing project: providing services to taxonomists for standard genome sequencing and annotation.</title>
        <authorList>
            <consortium name="The Broad Institute Genomics Platform"/>
            <consortium name="The Broad Institute Genome Sequencing Center for Infectious Disease"/>
            <person name="Wu L."/>
            <person name="Ma J."/>
        </authorList>
    </citation>
    <scope>NUCLEOTIDE SEQUENCE [LARGE SCALE GENOMIC DNA]</scope>
    <source>
        <strain evidence="3">CCM 8896</strain>
    </source>
</reference>
<evidence type="ECO:0000259" key="1">
    <source>
        <dbReference type="Pfam" id="PF14393"/>
    </source>
</evidence>
<proteinExistence type="predicted"/>
<dbReference type="Proteomes" id="UP001597267">
    <property type="component" value="Unassembled WGS sequence"/>
</dbReference>